<dbReference type="PANTHER" id="PTHR34472">
    <property type="entry name" value="SULFUR CARRIER PROTEIN THIS"/>
    <property type="match status" value="1"/>
</dbReference>
<dbReference type="CDD" id="cd00565">
    <property type="entry name" value="Ubl_ThiS"/>
    <property type="match status" value="1"/>
</dbReference>
<comment type="caution">
    <text evidence="1">The sequence shown here is derived from an EMBL/GenBank/DDBJ whole genome shotgun (WGS) entry which is preliminary data.</text>
</comment>
<dbReference type="AlphaFoldDB" id="A0A2P7EFC9"/>
<sequence length="69" mass="7731">MTECQIWLNGEQSSCPVGLKLPELLQWLGYKPQLVVVEYNEELLIRSCWADQLIKAGDRLEVVTIVGGG</sequence>
<dbReference type="STRING" id="1910958.BTM30_08110"/>
<proteinExistence type="predicted"/>
<protein>
    <submittedName>
        <fullName evidence="1">Thiamine biosynthesis protein ThiS</fullName>
    </submittedName>
</protein>
<dbReference type="PANTHER" id="PTHR34472:SF1">
    <property type="entry name" value="SULFUR CARRIER PROTEIN THIS"/>
    <property type="match status" value="1"/>
</dbReference>
<dbReference type="InterPro" id="IPR016155">
    <property type="entry name" value="Mopterin_synth/thiamin_S_b"/>
</dbReference>
<accession>A0A2P7EFC9</accession>
<evidence type="ECO:0000313" key="2">
    <source>
        <dbReference type="Proteomes" id="UP000240206"/>
    </source>
</evidence>
<organism evidence="1 2">
    <name type="scientific">Synechococcus lacustris str. Tous</name>
    <dbReference type="NCBI Taxonomy" id="1910958"/>
    <lineage>
        <taxon>Bacteria</taxon>
        <taxon>Bacillati</taxon>
        <taxon>Cyanobacteriota</taxon>
        <taxon>Cyanophyceae</taxon>
        <taxon>Synechococcales</taxon>
        <taxon>Synechococcaceae</taxon>
        <taxon>Synechococcus</taxon>
    </lineage>
</organism>
<dbReference type="InterPro" id="IPR012675">
    <property type="entry name" value="Beta-grasp_dom_sf"/>
</dbReference>
<dbReference type="Pfam" id="PF02597">
    <property type="entry name" value="ThiS"/>
    <property type="match status" value="1"/>
</dbReference>
<dbReference type="InterPro" id="IPR010035">
    <property type="entry name" value="Thi_S"/>
</dbReference>
<gene>
    <name evidence="1" type="primary">thiS</name>
    <name evidence="1" type="ORF">C7K08_05385</name>
</gene>
<dbReference type="NCBIfam" id="TIGR01683">
    <property type="entry name" value="thiS"/>
    <property type="match status" value="1"/>
</dbReference>
<evidence type="ECO:0000313" key="1">
    <source>
        <dbReference type="EMBL" id="PSI01935.1"/>
    </source>
</evidence>
<keyword evidence="2" id="KW-1185">Reference proteome</keyword>
<dbReference type="InterPro" id="IPR003749">
    <property type="entry name" value="ThiS/MoaD-like"/>
</dbReference>
<dbReference type="Gene3D" id="3.10.20.30">
    <property type="match status" value="1"/>
</dbReference>
<dbReference type="RefSeq" id="WP_106499628.1">
    <property type="nucleotide sequence ID" value="NZ_PXVC01000016.1"/>
</dbReference>
<dbReference type="Proteomes" id="UP000240206">
    <property type="component" value="Unassembled WGS sequence"/>
</dbReference>
<dbReference type="SUPFAM" id="SSF54285">
    <property type="entry name" value="MoaD/ThiS"/>
    <property type="match status" value="1"/>
</dbReference>
<name>A0A2P7EFC9_9SYNE</name>
<reference evidence="2" key="1">
    <citation type="submission" date="2018-03" db="EMBL/GenBank/DDBJ databases">
        <title>Ecological and genomic features of two cosmopolitan and abundant freshwater picocyanobacteria.</title>
        <authorList>
            <person name="Cabello-Yeves P.J."/>
            <person name="Picazo A."/>
            <person name="Camacho A."/>
            <person name="Callieri C."/>
            <person name="Rosselli R."/>
            <person name="Roda-Garcia J."/>
            <person name="Coutinho F.H."/>
            <person name="Rodriguez-Valera F."/>
        </authorList>
    </citation>
    <scope>NUCLEOTIDE SEQUENCE [LARGE SCALE GENOMIC DNA]</scope>
    <source>
        <strain evidence="2">Tous</strain>
    </source>
</reference>
<dbReference type="EMBL" id="PXVC01000016">
    <property type="protein sequence ID" value="PSI01935.1"/>
    <property type="molecule type" value="Genomic_DNA"/>
</dbReference>